<dbReference type="AlphaFoldDB" id="A0A9W6Y9Q0"/>
<dbReference type="OrthoDB" id="110931at2759"/>
<reference evidence="1" key="1">
    <citation type="submission" date="2023-04" db="EMBL/GenBank/DDBJ databases">
        <title>Phytophthora fragariaefolia NBRC 109709.</title>
        <authorList>
            <person name="Ichikawa N."/>
            <person name="Sato H."/>
            <person name="Tonouchi N."/>
        </authorList>
    </citation>
    <scope>NUCLEOTIDE SEQUENCE</scope>
    <source>
        <strain evidence="1">NBRC 109709</strain>
    </source>
</reference>
<accession>A0A9W6Y9Q0</accession>
<comment type="caution">
    <text evidence="1">The sequence shown here is derived from an EMBL/GenBank/DDBJ whole genome shotgun (WGS) entry which is preliminary data.</text>
</comment>
<name>A0A9W6Y9Q0_9STRA</name>
<sequence>MHVPVHVEDFSRTSTQRITASTVHHRVYDSFSHWCSKGGKIGLCKPPPSCEMPTISGLPLSILNHEATGTVNLSCVVSHDTVSKFSPEDAEYGVLPITAERLDAPIKRILRSETKSTHSWPTTKSAFRGEERDITATTIVKMTASAMKAKAKLNIMLMRGFSPNKAMGKLSVTSLNSKNFNNFARYYARYLIKYPEKRGSIPATPEDAIVLPKLAEWLREKLRPSQVREHLKELGSTRNLERYVQQYTKEADNAIVSPKLTEWLQQKRPPSQVNMLLKELEVVDVSKFMGQYMEAGAATTAFNKWLGKRLFPQQVAKKLVDAEVPNVNSYLKEYVSLWGKRQAGLSRLRTN</sequence>
<evidence type="ECO:0000313" key="1">
    <source>
        <dbReference type="EMBL" id="GMF55907.1"/>
    </source>
</evidence>
<evidence type="ECO:0000313" key="2">
    <source>
        <dbReference type="Proteomes" id="UP001165121"/>
    </source>
</evidence>
<gene>
    <name evidence="1" type="ORF">Pfra01_002362000</name>
</gene>
<dbReference type="EMBL" id="BSXT01003872">
    <property type="protein sequence ID" value="GMF55907.1"/>
    <property type="molecule type" value="Genomic_DNA"/>
</dbReference>
<dbReference type="Proteomes" id="UP001165121">
    <property type="component" value="Unassembled WGS sequence"/>
</dbReference>
<organism evidence="1 2">
    <name type="scientific">Phytophthora fragariaefolia</name>
    <dbReference type="NCBI Taxonomy" id="1490495"/>
    <lineage>
        <taxon>Eukaryota</taxon>
        <taxon>Sar</taxon>
        <taxon>Stramenopiles</taxon>
        <taxon>Oomycota</taxon>
        <taxon>Peronosporomycetes</taxon>
        <taxon>Peronosporales</taxon>
        <taxon>Peronosporaceae</taxon>
        <taxon>Phytophthora</taxon>
    </lineage>
</organism>
<proteinExistence type="predicted"/>
<protein>
    <submittedName>
        <fullName evidence="1">Unnamed protein product</fullName>
    </submittedName>
</protein>
<keyword evidence="2" id="KW-1185">Reference proteome</keyword>